<feature type="transmembrane region" description="Helical" evidence="5">
    <location>
        <begin position="428"/>
        <end position="449"/>
    </location>
</feature>
<evidence type="ECO:0000313" key="7">
    <source>
        <dbReference type="EMBL" id="MBB6182866.1"/>
    </source>
</evidence>
<feature type="transmembrane region" description="Helical" evidence="5">
    <location>
        <begin position="455"/>
        <end position="472"/>
    </location>
</feature>
<keyword evidence="4 5" id="KW-0472">Membrane</keyword>
<dbReference type="EMBL" id="JACHET010000001">
    <property type="protein sequence ID" value="MBB6182866.1"/>
    <property type="molecule type" value="Genomic_DNA"/>
</dbReference>
<evidence type="ECO:0000256" key="4">
    <source>
        <dbReference type="ARBA" id="ARBA00023136"/>
    </source>
</evidence>
<dbReference type="GO" id="GO:0022857">
    <property type="term" value="F:transmembrane transporter activity"/>
    <property type="evidence" value="ECO:0007669"/>
    <property type="project" value="InterPro"/>
</dbReference>
<accession>A0A099CV25</accession>
<evidence type="ECO:0000256" key="2">
    <source>
        <dbReference type="ARBA" id="ARBA00022692"/>
    </source>
</evidence>
<dbReference type="Proteomes" id="UP000560000">
    <property type="component" value="Unassembled WGS sequence"/>
</dbReference>
<feature type="transmembrane region" description="Helical" evidence="5">
    <location>
        <begin position="97"/>
        <end position="122"/>
    </location>
</feature>
<dbReference type="PANTHER" id="PTHR47547:SF1">
    <property type="entry name" value="ASPARTATE-PROTON SYMPORTER"/>
    <property type="match status" value="1"/>
</dbReference>
<feature type="transmembrane region" description="Helical" evidence="5">
    <location>
        <begin position="256"/>
        <end position="280"/>
    </location>
</feature>
<dbReference type="AlphaFoldDB" id="A0A099CV25"/>
<evidence type="ECO:0000313" key="6">
    <source>
        <dbReference type="EMBL" id="KGI77634.1"/>
    </source>
</evidence>
<feature type="transmembrane region" description="Helical" evidence="5">
    <location>
        <begin position="56"/>
        <end position="76"/>
    </location>
</feature>
<evidence type="ECO:0000313" key="9">
    <source>
        <dbReference type="Proteomes" id="UP000560000"/>
    </source>
</evidence>
<protein>
    <submittedName>
        <fullName evidence="6">Amino acid permease</fullName>
    </submittedName>
    <submittedName>
        <fullName evidence="7">Amino acid transporter</fullName>
    </submittedName>
</protein>
<dbReference type="RefSeq" id="WP_043101502.1">
    <property type="nucleotide sequence ID" value="NZ_JACHET010000001.1"/>
</dbReference>
<organism evidence="6 8">
    <name type="scientific">Oleiagrimonas soli</name>
    <dbReference type="NCBI Taxonomy" id="1543381"/>
    <lineage>
        <taxon>Bacteria</taxon>
        <taxon>Pseudomonadati</taxon>
        <taxon>Pseudomonadota</taxon>
        <taxon>Gammaproteobacteria</taxon>
        <taxon>Lysobacterales</taxon>
        <taxon>Rhodanobacteraceae</taxon>
        <taxon>Oleiagrimonas</taxon>
    </lineage>
</organism>
<dbReference type="Pfam" id="PF13520">
    <property type="entry name" value="AA_permease_2"/>
    <property type="match status" value="1"/>
</dbReference>
<evidence type="ECO:0000256" key="3">
    <source>
        <dbReference type="ARBA" id="ARBA00022989"/>
    </source>
</evidence>
<reference evidence="7 9" key="2">
    <citation type="submission" date="2020-08" db="EMBL/GenBank/DDBJ databases">
        <title>Genomic Encyclopedia of Type Strains, Phase IV (KMG-IV): sequencing the most valuable type-strain genomes for metagenomic binning, comparative biology and taxonomic classification.</title>
        <authorList>
            <person name="Goeker M."/>
        </authorList>
    </citation>
    <scope>NUCLEOTIDE SEQUENCE [LARGE SCALE GENOMIC DNA]</scope>
    <source>
        <strain evidence="7 9">DSM 107085</strain>
    </source>
</reference>
<dbReference type="STRING" id="1543381.LF63_0110085"/>
<feature type="transmembrane region" description="Helical" evidence="5">
    <location>
        <begin position="176"/>
        <end position="195"/>
    </location>
</feature>
<dbReference type="Gene3D" id="1.20.1740.10">
    <property type="entry name" value="Amino acid/polyamine transporter I"/>
    <property type="match status" value="1"/>
</dbReference>
<dbReference type="OrthoDB" id="9771067at2"/>
<sequence>MSDATTTVDPKATDDRRLRRDIGIIGLLFTAVGSIIGSGWLFGALSAAQIAGPASILAWGIGGVMIILIGLCYAELGTMFPVSGGVVRFPHFAFGSFASYTLGWITWLAVASTTSIEVLAALQYSTNYLPWLQHLQDGVPVLTGAGFAVAVAMLALFSLINVVGIRWFARLNNALVWWKLIIIVVVIVAFLMTAFDGANFTGGAQDHADAGGFMPFGWSGVFASIATAGIVFSYLGFRQGVELAGETHNPQRNVPIAIIGSVLITGVIYVALQIAFIGALPPGALVDGWAHIGTSFSGGLDHIAATYGPLAAMATVMGLTWLAVLLYIDAFISPADTGLIYTTVTARISYAMGRNGNAPSALAKVSRRGVPWVSVIVTFVAGMIFLLPFPGWQKLVGFVTSATVLSFGSGPLALVAMRRQLPAQRRPFRLPGMHVLAFLGFLSSNLIVYWSGWDIVWKLMIAVLIGYVVLLLHEWRSRGNTPRLELASGAWVPLWLAGLASISWLGEYPALDKHAGNLGVIGFGWAILVVAGFSLVIMWIATAMRLPTERVEAHLREPAPEATAQLGEPSP</sequence>
<dbReference type="GO" id="GO:0016020">
    <property type="term" value="C:membrane"/>
    <property type="evidence" value="ECO:0007669"/>
    <property type="project" value="UniProtKB-SubCell"/>
</dbReference>
<evidence type="ECO:0000256" key="1">
    <source>
        <dbReference type="ARBA" id="ARBA00004141"/>
    </source>
</evidence>
<feature type="transmembrane region" description="Helical" evidence="5">
    <location>
        <begin position="518"/>
        <end position="541"/>
    </location>
</feature>
<feature type="transmembrane region" description="Helical" evidence="5">
    <location>
        <begin position="370"/>
        <end position="389"/>
    </location>
</feature>
<name>A0A099CV25_9GAMM</name>
<dbReference type="Proteomes" id="UP000029708">
    <property type="component" value="Unassembled WGS sequence"/>
</dbReference>
<dbReference type="InterPro" id="IPR052962">
    <property type="entry name" value="AA_Transporter_AGT"/>
</dbReference>
<feature type="transmembrane region" description="Helical" evidence="5">
    <location>
        <begin position="215"/>
        <end position="235"/>
    </location>
</feature>
<keyword evidence="2 5" id="KW-0812">Transmembrane</keyword>
<keyword evidence="8" id="KW-1185">Reference proteome</keyword>
<dbReference type="PANTHER" id="PTHR47547">
    <property type="match status" value="1"/>
</dbReference>
<gene>
    <name evidence="7" type="ORF">HNQ86_000211</name>
    <name evidence="6" type="ORF">LF63_0110085</name>
</gene>
<comment type="subcellular location">
    <subcellularLocation>
        <location evidence="1">Membrane</location>
        <topology evidence="1">Multi-pass membrane protein</topology>
    </subcellularLocation>
</comment>
<evidence type="ECO:0000313" key="8">
    <source>
        <dbReference type="Proteomes" id="UP000029708"/>
    </source>
</evidence>
<dbReference type="InterPro" id="IPR002293">
    <property type="entry name" value="AA/rel_permease1"/>
</dbReference>
<evidence type="ECO:0000256" key="5">
    <source>
        <dbReference type="SAM" id="Phobius"/>
    </source>
</evidence>
<comment type="caution">
    <text evidence="6">The sequence shown here is derived from an EMBL/GenBank/DDBJ whole genome shotgun (WGS) entry which is preliminary data.</text>
</comment>
<feature type="transmembrane region" description="Helical" evidence="5">
    <location>
        <begin position="307"/>
        <end position="328"/>
    </location>
</feature>
<dbReference type="EMBL" id="JROI01000011">
    <property type="protein sequence ID" value="KGI77634.1"/>
    <property type="molecule type" value="Genomic_DNA"/>
</dbReference>
<keyword evidence="3 5" id="KW-1133">Transmembrane helix</keyword>
<feature type="transmembrane region" description="Helical" evidence="5">
    <location>
        <begin position="484"/>
        <end position="506"/>
    </location>
</feature>
<feature type="transmembrane region" description="Helical" evidence="5">
    <location>
        <begin position="395"/>
        <end position="416"/>
    </location>
</feature>
<proteinExistence type="predicted"/>
<feature type="transmembrane region" description="Helical" evidence="5">
    <location>
        <begin position="24"/>
        <end position="50"/>
    </location>
</feature>
<reference evidence="6 8" key="1">
    <citation type="submission" date="2014-09" db="EMBL/GenBank/DDBJ databases">
        <title>Xanthomonadaceae 3.5X direct submission.</title>
        <authorList>
            <person name="Fang T."/>
            <person name="Wang H."/>
        </authorList>
    </citation>
    <scope>NUCLEOTIDE SEQUENCE [LARGE SCALE GENOMIC DNA]</scope>
    <source>
        <strain evidence="6 8">3.5X</strain>
    </source>
</reference>
<dbReference type="PIRSF" id="PIRSF006060">
    <property type="entry name" value="AA_transporter"/>
    <property type="match status" value="1"/>
</dbReference>
<dbReference type="HOGENOM" id="CLU_007946_16_0_6"/>
<feature type="transmembrane region" description="Helical" evidence="5">
    <location>
        <begin position="142"/>
        <end position="164"/>
    </location>
</feature>